<evidence type="ECO:0000256" key="5">
    <source>
        <dbReference type="SAM" id="Phobius"/>
    </source>
</evidence>
<evidence type="ECO:0000256" key="3">
    <source>
        <dbReference type="ARBA" id="ARBA00038050"/>
    </source>
</evidence>
<dbReference type="OrthoDB" id="1733656at2759"/>
<keyword evidence="7" id="KW-1185">Reference proteome</keyword>
<keyword evidence="5" id="KW-1133">Transmembrane helix</keyword>
<dbReference type="CDD" id="cd02430">
    <property type="entry name" value="PTH2"/>
    <property type="match status" value="1"/>
</dbReference>
<dbReference type="FunFam" id="3.40.1490.10:FF:000001">
    <property type="entry name" value="Peptidyl-tRNA hydrolase 2"/>
    <property type="match status" value="1"/>
</dbReference>
<proteinExistence type="inferred from homology"/>
<dbReference type="PANTHER" id="PTHR12649">
    <property type="entry name" value="PEPTIDYL-TRNA HYDROLASE 2"/>
    <property type="match status" value="1"/>
</dbReference>
<accession>A0A8H3EQ10</accession>
<dbReference type="Proteomes" id="UP000664169">
    <property type="component" value="Unassembled WGS sequence"/>
</dbReference>
<dbReference type="SUPFAM" id="SSF102462">
    <property type="entry name" value="Peptidyl-tRNA hydrolase II"/>
    <property type="match status" value="1"/>
</dbReference>
<gene>
    <name evidence="6" type="ORF">GOMPHAMPRED_006152</name>
</gene>
<dbReference type="GO" id="GO:0005829">
    <property type="term" value="C:cytosol"/>
    <property type="evidence" value="ECO:0007669"/>
    <property type="project" value="TreeGrafter"/>
</dbReference>
<feature type="transmembrane region" description="Helical" evidence="5">
    <location>
        <begin position="12"/>
        <end position="35"/>
    </location>
</feature>
<reference evidence="6" key="1">
    <citation type="submission" date="2021-03" db="EMBL/GenBank/DDBJ databases">
        <authorList>
            <person name="Tagirdzhanova G."/>
        </authorList>
    </citation>
    <scope>NUCLEOTIDE SEQUENCE</scope>
</reference>
<dbReference type="InterPro" id="IPR023476">
    <property type="entry name" value="Pep_tRNA_hydro_II_dom_sf"/>
</dbReference>
<dbReference type="InterPro" id="IPR002833">
    <property type="entry name" value="PTH2"/>
</dbReference>
<evidence type="ECO:0000256" key="2">
    <source>
        <dbReference type="ARBA" id="ARBA00022801"/>
    </source>
</evidence>
<dbReference type="GO" id="GO:0004045">
    <property type="term" value="F:peptidyl-tRNA hydrolase activity"/>
    <property type="evidence" value="ECO:0007669"/>
    <property type="project" value="UniProtKB-EC"/>
</dbReference>
<comment type="catalytic activity">
    <reaction evidence="4">
        <text>an N-acyl-L-alpha-aminoacyl-tRNA + H2O = an N-acyl-L-amino acid + a tRNA + H(+)</text>
        <dbReference type="Rhea" id="RHEA:54448"/>
        <dbReference type="Rhea" id="RHEA-COMP:10123"/>
        <dbReference type="Rhea" id="RHEA-COMP:13883"/>
        <dbReference type="ChEBI" id="CHEBI:15377"/>
        <dbReference type="ChEBI" id="CHEBI:15378"/>
        <dbReference type="ChEBI" id="CHEBI:59874"/>
        <dbReference type="ChEBI" id="CHEBI:78442"/>
        <dbReference type="ChEBI" id="CHEBI:138191"/>
        <dbReference type="EC" id="3.1.1.29"/>
    </reaction>
</comment>
<comment type="similarity">
    <text evidence="3">Belongs to the PTH2 family.</text>
</comment>
<keyword evidence="5" id="KW-0472">Membrane</keyword>
<dbReference type="EC" id="3.1.1.29" evidence="1"/>
<keyword evidence="5" id="KW-0812">Transmembrane</keyword>
<keyword evidence="2" id="KW-0378">Hydrolase</keyword>
<sequence length="215" mass="22862">MAEQPSTLSAAVASGIIGLTVGYLLGTGSYLGLWGSNSHNSSNQRPKKSWPNNYDVTIHPDSSDEELMAKLKGGQDSDDSDDEGPAGDLAEFKDNREECKLVLVVRNDLGMGKGKIAAQCSHATLACYNYFLKNAPRSSLLQRWQALGQAKVAVQCMSEEEMDELQAKALSFGLCARVIHDAGRTQIAAGSATVLGVGPGPKSVIDKVTGHLKLL</sequence>
<dbReference type="PANTHER" id="PTHR12649:SF11">
    <property type="entry name" value="PEPTIDYL-TRNA HYDROLASE 2, MITOCHONDRIAL"/>
    <property type="match status" value="1"/>
</dbReference>
<protein>
    <recommendedName>
        <fullName evidence="1">peptidyl-tRNA hydrolase</fullName>
        <ecNumber evidence="1">3.1.1.29</ecNumber>
    </recommendedName>
</protein>
<comment type="caution">
    <text evidence="6">The sequence shown here is derived from an EMBL/GenBank/DDBJ whole genome shotgun (WGS) entry which is preliminary data.</text>
</comment>
<dbReference type="AlphaFoldDB" id="A0A8H3EQ10"/>
<dbReference type="Pfam" id="PF01981">
    <property type="entry name" value="PTH2"/>
    <property type="match status" value="1"/>
</dbReference>
<dbReference type="Gene3D" id="3.40.1490.10">
    <property type="entry name" value="Bit1"/>
    <property type="match status" value="1"/>
</dbReference>
<evidence type="ECO:0000256" key="4">
    <source>
        <dbReference type="ARBA" id="ARBA00048707"/>
    </source>
</evidence>
<dbReference type="EMBL" id="CAJPDQ010000004">
    <property type="protein sequence ID" value="CAF9908398.1"/>
    <property type="molecule type" value="Genomic_DNA"/>
</dbReference>
<name>A0A8H3EQ10_9LECA</name>
<organism evidence="6 7">
    <name type="scientific">Gomphillus americanus</name>
    <dbReference type="NCBI Taxonomy" id="1940652"/>
    <lineage>
        <taxon>Eukaryota</taxon>
        <taxon>Fungi</taxon>
        <taxon>Dikarya</taxon>
        <taxon>Ascomycota</taxon>
        <taxon>Pezizomycotina</taxon>
        <taxon>Lecanoromycetes</taxon>
        <taxon>OSLEUM clade</taxon>
        <taxon>Ostropomycetidae</taxon>
        <taxon>Ostropales</taxon>
        <taxon>Graphidaceae</taxon>
        <taxon>Gomphilloideae</taxon>
        <taxon>Gomphillus</taxon>
    </lineage>
</organism>
<evidence type="ECO:0000256" key="1">
    <source>
        <dbReference type="ARBA" id="ARBA00013260"/>
    </source>
</evidence>
<evidence type="ECO:0000313" key="6">
    <source>
        <dbReference type="EMBL" id="CAF9908398.1"/>
    </source>
</evidence>
<dbReference type="NCBIfam" id="TIGR00283">
    <property type="entry name" value="arch_pth2"/>
    <property type="match status" value="1"/>
</dbReference>
<evidence type="ECO:0000313" key="7">
    <source>
        <dbReference type="Proteomes" id="UP000664169"/>
    </source>
</evidence>